<organism evidence="1 2">
    <name type="scientific">Phrynosoma platyrhinos</name>
    <name type="common">Desert horned lizard</name>
    <dbReference type="NCBI Taxonomy" id="52577"/>
    <lineage>
        <taxon>Eukaryota</taxon>
        <taxon>Metazoa</taxon>
        <taxon>Chordata</taxon>
        <taxon>Craniata</taxon>
        <taxon>Vertebrata</taxon>
        <taxon>Euteleostomi</taxon>
        <taxon>Lepidosauria</taxon>
        <taxon>Squamata</taxon>
        <taxon>Bifurcata</taxon>
        <taxon>Unidentata</taxon>
        <taxon>Episquamata</taxon>
        <taxon>Toxicofera</taxon>
        <taxon>Iguania</taxon>
        <taxon>Phrynosomatidae</taxon>
        <taxon>Phrynosomatinae</taxon>
        <taxon>Phrynosoma</taxon>
    </lineage>
</organism>
<proteinExistence type="predicted"/>
<reference evidence="1 2" key="1">
    <citation type="journal article" date="2022" name="Gigascience">
        <title>A chromosome-level genome assembly and annotation of the desert horned lizard, Phrynosoma platyrhinos, provides insight into chromosomal rearrangements among reptiles.</title>
        <authorList>
            <person name="Koochekian N."/>
            <person name="Ascanio A."/>
            <person name="Farleigh K."/>
            <person name="Card D.C."/>
            <person name="Schield D.R."/>
            <person name="Castoe T.A."/>
            <person name="Jezkova T."/>
        </authorList>
    </citation>
    <scope>NUCLEOTIDE SEQUENCE [LARGE SCALE GENOMIC DNA]</scope>
    <source>
        <strain evidence="1">NK-2021</strain>
    </source>
</reference>
<gene>
    <name evidence="1" type="ORF">JD844_009853</name>
</gene>
<evidence type="ECO:0000313" key="2">
    <source>
        <dbReference type="Proteomes" id="UP000826234"/>
    </source>
</evidence>
<protein>
    <submittedName>
        <fullName evidence="1">Uncharacterized protein</fullName>
    </submittedName>
</protein>
<dbReference type="EMBL" id="JAIPUX010000439">
    <property type="protein sequence ID" value="KAH0628533.1"/>
    <property type="molecule type" value="Genomic_DNA"/>
</dbReference>
<dbReference type="Proteomes" id="UP000826234">
    <property type="component" value="Unassembled WGS sequence"/>
</dbReference>
<keyword evidence="2" id="KW-1185">Reference proteome</keyword>
<evidence type="ECO:0000313" key="1">
    <source>
        <dbReference type="EMBL" id="KAH0628533.1"/>
    </source>
</evidence>
<sequence>MLPHPTLFVPSDSSVVTRAGFSAGKKDLEKIELSGIPVLKRNIPVKMEQDSETNALVIWVHNISWEDIEVTVSARPFFRLLDGTMIFFWYKWLSSLFGTTVCPGEKKQVNKVTEWNVITYQLGNYGWKLYNITVERKSDRYIAACSTPLHCTWIIDEKGIYQEETPTNRCKFEPPAYNPLS</sequence>
<name>A0ABQ7TFX1_PHRPL</name>
<accession>A0ABQ7TFX1</accession>
<comment type="caution">
    <text evidence="1">The sequence shown here is derived from an EMBL/GenBank/DDBJ whole genome shotgun (WGS) entry which is preliminary data.</text>
</comment>